<feature type="transmembrane region" description="Helical" evidence="1">
    <location>
        <begin position="289"/>
        <end position="311"/>
    </location>
</feature>
<feature type="transmembrane region" description="Helical" evidence="1">
    <location>
        <begin position="346"/>
        <end position="367"/>
    </location>
</feature>
<keyword evidence="1" id="KW-1133">Transmembrane helix</keyword>
<dbReference type="AlphaFoldDB" id="A0A6N3BNV9"/>
<dbReference type="EMBL" id="CACRUW010000008">
    <property type="protein sequence ID" value="VYU05825.1"/>
    <property type="molecule type" value="Genomic_DNA"/>
</dbReference>
<dbReference type="RefSeq" id="WP_009018654.1">
    <property type="nucleotide sequence ID" value="NZ_CACRUW010000008.1"/>
</dbReference>
<accession>A0A6N3BNV9</accession>
<evidence type="ECO:0000313" key="3">
    <source>
        <dbReference type="EMBL" id="VYU05825.1"/>
    </source>
</evidence>
<feature type="transmembrane region" description="Helical" evidence="1">
    <location>
        <begin position="91"/>
        <end position="117"/>
    </location>
</feature>
<feature type="transmembrane region" description="Helical" evidence="1">
    <location>
        <begin position="12"/>
        <end position="31"/>
    </location>
</feature>
<dbReference type="InterPro" id="IPR049458">
    <property type="entry name" value="EpsG-like"/>
</dbReference>
<evidence type="ECO:0000313" key="2">
    <source>
        <dbReference type="EMBL" id="MDB9007207.1"/>
    </source>
</evidence>
<organism evidence="3">
    <name type="scientific">Parabacteroides distasonis</name>
    <dbReference type="NCBI Taxonomy" id="823"/>
    <lineage>
        <taxon>Bacteria</taxon>
        <taxon>Pseudomonadati</taxon>
        <taxon>Bacteroidota</taxon>
        <taxon>Bacteroidia</taxon>
        <taxon>Bacteroidales</taxon>
        <taxon>Tannerellaceae</taxon>
        <taxon>Parabacteroides</taxon>
    </lineage>
</organism>
<feature type="transmembrane region" description="Helical" evidence="1">
    <location>
        <begin position="169"/>
        <end position="194"/>
    </location>
</feature>
<reference evidence="2" key="2">
    <citation type="submission" date="2023-01" db="EMBL/GenBank/DDBJ databases">
        <title>Human gut microbiome strain richness.</title>
        <authorList>
            <person name="Chen-Liaw A."/>
        </authorList>
    </citation>
    <scope>NUCLEOTIDE SEQUENCE</scope>
    <source>
        <strain evidence="2">RTP21484st1_E5_RTP21484_190118</strain>
    </source>
</reference>
<sequence>MSLDLLKYQTDSLYLIVWILYNIWIFITFGLSVLRISLKRKDVVCIVCYIIFVVLSTYSLFASDFLNYKIEFITYKASPNTFDTVSTFSQFFVFLFSVCDSYYCFRLSVFVIGYFFVFKIASLCKNKYLLFLFFANIFLFFMNANVLRAFLAYSLFFYGFISSMEKKKYFNFIFVLLSIWIHPTLAMNFLPMLLAFIPFTKIRTSVCIFVLGVCLSLLSNQIFFIIIDYMNNDNIPLYALERYIDEEYPWGDITYFVSMVKKMIMLVISLMIIVYALRKRNTCDNVNFFLVKYLYFVVIMTMCLSAIDISHYVYERFWQQNYLIITYLLVNLCAQNKKKIIKETLVFLFFCYWLLENFYILKNYMIFTL</sequence>
<feature type="transmembrane region" description="Helical" evidence="1">
    <location>
        <begin position="129"/>
        <end position="157"/>
    </location>
</feature>
<protein>
    <submittedName>
        <fullName evidence="2">EpsG family protein</fullName>
    </submittedName>
</protein>
<evidence type="ECO:0000256" key="1">
    <source>
        <dbReference type="SAM" id="Phobius"/>
    </source>
</evidence>
<dbReference type="Proteomes" id="UP001210126">
    <property type="component" value="Unassembled WGS sequence"/>
</dbReference>
<feature type="transmembrane region" description="Helical" evidence="1">
    <location>
        <begin position="43"/>
        <end position="61"/>
    </location>
</feature>
<name>A0A6N3BNV9_PARDI</name>
<dbReference type="EMBL" id="JAQMPJ010000032">
    <property type="protein sequence ID" value="MDB9007207.1"/>
    <property type="molecule type" value="Genomic_DNA"/>
</dbReference>
<feature type="transmembrane region" description="Helical" evidence="1">
    <location>
        <begin position="206"/>
        <end position="227"/>
    </location>
</feature>
<gene>
    <name evidence="3" type="ORF">PDLFYP31_01731</name>
    <name evidence="2" type="ORF">PN599_19685</name>
</gene>
<feature type="transmembrane region" description="Helical" evidence="1">
    <location>
        <begin position="253"/>
        <end position="277"/>
    </location>
</feature>
<feature type="transmembrane region" description="Helical" evidence="1">
    <location>
        <begin position="317"/>
        <end position="334"/>
    </location>
</feature>
<dbReference type="Pfam" id="PF14897">
    <property type="entry name" value="EpsG"/>
    <property type="match status" value="1"/>
</dbReference>
<keyword evidence="1" id="KW-0472">Membrane</keyword>
<keyword evidence="1" id="KW-0812">Transmembrane</keyword>
<reference evidence="3" key="1">
    <citation type="submission" date="2019-11" db="EMBL/GenBank/DDBJ databases">
        <authorList>
            <person name="Feng L."/>
        </authorList>
    </citation>
    <scope>NUCLEOTIDE SEQUENCE</scope>
    <source>
        <strain evidence="3">PdistasonisLFYP31</strain>
    </source>
</reference>
<proteinExistence type="predicted"/>